<keyword evidence="10 13" id="KW-1133">Transmembrane helix</keyword>
<dbReference type="InterPro" id="IPR008250">
    <property type="entry name" value="ATPase_P-typ_transduc_dom_A_sf"/>
</dbReference>
<dbReference type="InterPro" id="IPR006121">
    <property type="entry name" value="HMA_dom"/>
</dbReference>
<dbReference type="NCBIfam" id="TIGR01494">
    <property type="entry name" value="ATPase_P-type"/>
    <property type="match status" value="1"/>
</dbReference>
<dbReference type="PROSITE" id="PS50846">
    <property type="entry name" value="HMA_2"/>
    <property type="match status" value="1"/>
</dbReference>
<keyword evidence="11" id="KW-0406">Ion transport</keyword>
<dbReference type="SUPFAM" id="SSF81653">
    <property type="entry name" value="Calcium ATPase, transduction domain A"/>
    <property type="match status" value="1"/>
</dbReference>
<keyword evidence="16" id="KW-1185">Reference proteome</keyword>
<protein>
    <submittedName>
        <fullName evidence="15">Heavy metal translocating P-type ATPase metal-binding domain-containing protein</fullName>
    </submittedName>
</protein>
<evidence type="ECO:0000256" key="12">
    <source>
        <dbReference type="ARBA" id="ARBA00023136"/>
    </source>
</evidence>
<keyword evidence="7" id="KW-0479">Metal-binding</keyword>
<dbReference type="InterPro" id="IPR023214">
    <property type="entry name" value="HAD_sf"/>
</dbReference>
<feature type="transmembrane region" description="Helical" evidence="13">
    <location>
        <begin position="421"/>
        <end position="440"/>
    </location>
</feature>
<dbReference type="Gene3D" id="3.40.1110.10">
    <property type="entry name" value="Calcium-transporting ATPase, cytoplasmic domain N"/>
    <property type="match status" value="1"/>
</dbReference>
<evidence type="ECO:0000256" key="6">
    <source>
        <dbReference type="ARBA" id="ARBA00022692"/>
    </source>
</evidence>
<feature type="transmembrane region" description="Helical" evidence="13">
    <location>
        <begin position="267"/>
        <end position="285"/>
    </location>
</feature>
<feature type="transmembrane region" description="Helical" evidence="13">
    <location>
        <begin position="766"/>
        <end position="790"/>
    </location>
</feature>
<evidence type="ECO:0000313" key="15">
    <source>
        <dbReference type="EMBL" id="UXP31430.1"/>
    </source>
</evidence>
<dbReference type="PRINTS" id="PR00943">
    <property type="entry name" value="CUATPASE"/>
</dbReference>
<dbReference type="Pfam" id="PF00122">
    <property type="entry name" value="E1-E2_ATPase"/>
    <property type="match status" value="1"/>
</dbReference>
<dbReference type="SUPFAM" id="SSF55008">
    <property type="entry name" value="HMA, heavy metal-associated domain"/>
    <property type="match status" value="1"/>
</dbReference>
<evidence type="ECO:0000256" key="9">
    <source>
        <dbReference type="ARBA" id="ARBA00022967"/>
    </source>
</evidence>
<evidence type="ECO:0000313" key="16">
    <source>
        <dbReference type="Proteomes" id="UP001065174"/>
    </source>
</evidence>
<dbReference type="InterPro" id="IPR023299">
    <property type="entry name" value="ATPase_P-typ_cyto_dom_N"/>
</dbReference>
<dbReference type="PANTHER" id="PTHR43520">
    <property type="entry name" value="ATP7, ISOFORM B"/>
    <property type="match status" value="1"/>
</dbReference>
<keyword evidence="3" id="KW-0813">Transport</keyword>
<keyword evidence="8" id="KW-0460">Magnesium</keyword>
<dbReference type="InterPro" id="IPR001757">
    <property type="entry name" value="P_typ_ATPase"/>
</dbReference>
<feature type="transmembrane region" description="Helical" evidence="13">
    <location>
        <begin position="173"/>
        <end position="191"/>
    </location>
</feature>
<dbReference type="InterPro" id="IPR023298">
    <property type="entry name" value="ATPase_P-typ_TM_dom_sf"/>
</dbReference>
<dbReference type="InterPro" id="IPR036163">
    <property type="entry name" value="HMA_dom_sf"/>
</dbReference>
<dbReference type="SUPFAM" id="SSF81665">
    <property type="entry name" value="Calcium ATPase, transmembrane domain M"/>
    <property type="match status" value="1"/>
</dbReference>
<keyword evidence="6 13" id="KW-0812">Transmembrane</keyword>
<dbReference type="InterPro" id="IPR036412">
    <property type="entry name" value="HAD-like_sf"/>
</dbReference>
<organism evidence="15 16">
    <name type="scientific">Reichenbachiella agarivorans</name>
    <dbReference type="NCBI Taxonomy" id="2979464"/>
    <lineage>
        <taxon>Bacteria</taxon>
        <taxon>Pseudomonadati</taxon>
        <taxon>Bacteroidota</taxon>
        <taxon>Cytophagia</taxon>
        <taxon>Cytophagales</taxon>
        <taxon>Reichenbachiellaceae</taxon>
        <taxon>Reichenbachiella</taxon>
    </lineage>
</organism>
<evidence type="ECO:0000256" key="10">
    <source>
        <dbReference type="ARBA" id="ARBA00022989"/>
    </source>
</evidence>
<evidence type="ECO:0000256" key="5">
    <source>
        <dbReference type="ARBA" id="ARBA00022553"/>
    </source>
</evidence>
<evidence type="ECO:0000256" key="3">
    <source>
        <dbReference type="ARBA" id="ARBA00022448"/>
    </source>
</evidence>
<dbReference type="SUPFAM" id="SSF56784">
    <property type="entry name" value="HAD-like"/>
    <property type="match status" value="1"/>
</dbReference>
<keyword evidence="12 13" id="KW-0472">Membrane</keyword>
<feature type="transmembrane region" description="Helical" evidence="13">
    <location>
        <begin position="452"/>
        <end position="476"/>
    </location>
</feature>
<dbReference type="Gene3D" id="3.40.50.1000">
    <property type="entry name" value="HAD superfamily/HAD-like"/>
    <property type="match status" value="1"/>
</dbReference>
<dbReference type="Proteomes" id="UP001065174">
    <property type="component" value="Chromosome"/>
</dbReference>
<reference evidence="15" key="1">
    <citation type="submission" date="2022-09" db="EMBL/GenBank/DDBJ databases">
        <title>Comparative genomics and taxonomic characterization of three novel marine species of genus Reichenbachiella exhibiting antioxidant and polysaccharide degradation activities.</title>
        <authorList>
            <person name="Muhammad N."/>
            <person name="Lee Y.-J."/>
            <person name="Ko J."/>
            <person name="Kim S.-G."/>
        </authorList>
    </citation>
    <scope>NUCLEOTIDE SEQUENCE</scope>
    <source>
        <strain evidence="15">BKB1-1</strain>
    </source>
</reference>
<gene>
    <name evidence="15" type="ORF">N6H18_13825</name>
</gene>
<evidence type="ECO:0000256" key="2">
    <source>
        <dbReference type="ARBA" id="ARBA00006024"/>
    </source>
</evidence>
<name>A0ABY6CLN1_9BACT</name>
<dbReference type="InterPro" id="IPR018303">
    <property type="entry name" value="ATPase_P-typ_P_site"/>
</dbReference>
<dbReference type="Gene3D" id="3.30.70.100">
    <property type="match status" value="1"/>
</dbReference>
<evidence type="ECO:0000256" key="13">
    <source>
        <dbReference type="SAM" id="Phobius"/>
    </source>
</evidence>
<dbReference type="PANTHER" id="PTHR43520:SF5">
    <property type="entry name" value="CATION-TRANSPORTING P-TYPE ATPASE-RELATED"/>
    <property type="match status" value="1"/>
</dbReference>
<feature type="domain" description="HMA" evidence="14">
    <location>
        <begin position="88"/>
        <end position="154"/>
    </location>
</feature>
<evidence type="ECO:0000256" key="11">
    <source>
        <dbReference type="ARBA" id="ARBA00023065"/>
    </source>
</evidence>
<dbReference type="InterPro" id="IPR059000">
    <property type="entry name" value="ATPase_P-type_domA"/>
</dbReference>
<keyword evidence="4" id="KW-1003">Cell membrane</keyword>
<dbReference type="PRINTS" id="PR00119">
    <property type="entry name" value="CATATPASE"/>
</dbReference>
<keyword evidence="9" id="KW-1278">Translocase</keyword>
<dbReference type="InterPro" id="IPR021993">
    <property type="entry name" value="ATPase-cat-bd"/>
</dbReference>
<proteinExistence type="inferred from homology"/>
<comment type="similarity">
    <text evidence="2">Belongs to the cation transport ATPase (P-type) (TC 3.A.3) family. Type IB subfamily.</text>
</comment>
<dbReference type="Gene3D" id="2.70.150.10">
    <property type="entry name" value="Calcium-transporting ATPase, cytoplasmic transduction domain A"/>
    <property type="match status" value="1"/>
</dbReference>
<feature type="transmembrane region" description="Helical" evidence="13">
    <location>
        <begin position="203"/>
        <end position="222"/>
    </location>
</feature>
<evidence type="ECO:0000256" key="7">
    <source>
        <dbReference type="ARBA" id="ARBA00022723"/>
    </source>
</evidence>
<comment type="subcellular location">
    <subcellularLocation>
        <location evidence="1">Cell membrane</location>
        <topology evidence="1">Multi-pass membrane protein</topology>
    </subcellularLocation>
</comment>
<dbReference type="EMBL" id="CP106679">
    <property type="protein sequence ID" value="UXP31430.1"/>
    <property type="molecule type" value="Genomic_DNA"/>
</dbReference>
<feature type="transmembrane region" description="Helical" evidence="13">
    <location>
        <begin position="738"/>
        <end position="760"/>
    </location>
</feature>
<evidence type="ECO:0000259" key="14">
    <source>
        <dbReference type="PROSITE" id="PS50846"/>
    </source>
</evidence>
<keyword evidence="5" id="KW-0597">Phosphoprotein</keyword>
<evidence type="ECO:0000256" key="1">
    <source>
        <dbReference type="ARBA" id="ARBA00004651"/>
    </source>
</evidence>
<dbReference type="Pfam" id="PF00702">
    <property type="entry name" value="Hydrolase"/>
    <property type="match status" value="1"/>
</dbReference>
<evidence type="ECO:0000256" key="8">
    <source>
        <dbReference type="ARBA" id="ARBA00022842"/>
    </source>
</evidence>
<dbReference type="CDD" id="cd00371">
    <property type="entry name" value="HMA"/>
    <property type="match status" value="1"/>
</dbReference>
<evidence type="ECO:0000256" key="4">
    <source>
        <dbReference type="ARBA" id="ARBA00022475"/>
    </source>
</evidence>
<dbReference type="PROSITE" id="PS00154">
    <property type="entry name" value="ATPASE_E1_E2"/>
    <property type="match status" value="1"/>
</dbReference>
<dbReference type="Pfam" id="PF12156">
    <property type="entry name" value="ATPase-cat_bd"/>
    <property type="match status" value="1"/>
</dbReference>
<sequence>MEILEEVKCFHCGEDCEESHHQVDEKAFCCLGCKTVYQLLEENDLCTYYDLGKTPGNQLKDFFVNKYNFLENAEIADQLLDFDSPEYRKITFDIPSIHCSSCIWLLENLSRFDEGIIHSRINFGAKRLTIDFRPQQTNVKSLVELLCQLGYEPEITLDRQSNKETHATHKSTFIKLGVSGFAYGNIMLFSFPEYFGINIDSEFIPYFGYLNLALSLFVLMYCAQEFFISAYKGLSKKILNIDLPIAMGILALFVRSSYEIISQTGAGYFDSMAALVFLLLIGRWFQGQTYRKLSFDRNYKSYFPLAVYRIKNQEKKSVLVETLQVGDRIEIRNHEIVPCDSILIDPITQIDYSFVTGESQSVQVTEGEKIYAGGRINGTAVRMDILQVVSHSYLTQLWNNDVFSKESHLEEHLIINQVSRYFTPIILAIAVTAAIVWAFIDGSGVLNVFSSVLIIACPCALALTAPFTLGSVLNLLAKHQFYLKNTEVIERMWKTTHIVFDKTGTITNSENATVAFLGDELTQEEKCLVAALVVHSTHPLSQAIYTLLESQASVQKLEIMDFEETKGKGLSGKINGKYITIGSALSIGLPQQSSQLETRVYLKIDHQIKGYFGIQNSYRKGLKQMLDTLQSHFDFTILSGDNPAEAQNLEVLFPPHTNLYFDQSPVDKLNKINRIEENQNCIMVGDGLNDAGALKASTVGISISDSLSSFTPASDAILQGKRLVQLADFMLLIRQAKVVIVIGFVISFAYNIIGLSFAVAGMVTPIFAALLMPISSISVVGFTTLSIKWLGRRIL</sequence>
<dbReference type="RefSeq" id="WP_262308869.1">
    <property type="nucleotide sequence ID" value="NZ_CP106679.1"/>
</dbReference>
<accession>A0ABY6CLN1</accession>